<comment type="caution">
    <text evidence="2">The sequence shown here is derived from an EMBL/GenBank/DDBJ whole genome shotgun (WGS) entry which is preliminary data.</text>
</comment>
<keyword evidence="2" id="KW-0238">DNA-binding</keyword>
<evidence type="ECO:0000256" key="1">
    <source>
        <dbReference type="SAM" id="MobiDB-lite"/>
    </source>
</evidence>
<name>A0ABT9TRY7_PAENI</name>
<evidence type="ECO:0000313" key="2">
    <source>
        <dbReference type="EMBL" id="MDQ0104446.1"/>
    </source>
</evidence>
<dbReference type="EMBL" id="JAUSSW010000017">
    <property type="protein sequence ID" value="MDQ0104446.1"/>
    <property type="molecule type" value="Genomic_DNA"/>
</dbReference>
<feature type="compositionally biased region" description="Basic and acidic residues" evidence="1">
    <location>
        <begin position="66"/>
        <end position="85"/>
    </location>
</feature>
<proteinExistence type="predicted"/>
<feature type="region of interest" description="Disordered" evidence="1">
    <location>
        <begin position="66"/>
        <end position="92"/>
    </location>
</feature>
<gene>
    <name evidence="2" type="ORF">J2T10_004121</name>
</gene>
<dbReference type="Proteomes" id="UP001244563">
    <property type="component" value="Unassembled WGS sequence"/>
</dbReference>
<accession>A0ABT9TRY7</accession>
<organism evidence="2 3">
    <name type="scientific">Paenarthrobacter nicotinovorans</name>
    <name type="common">Arthrobacter nicotinovorans</name>
    <dbReference type="NCBI Taxonomy" id="29320"/>
    <lineage>
        <taxon>Bacteria</taxon>
        <taxon>Bacillati</taxon>
        <taxon>Actinomycetota</taxon>
        <taxon>Actinomycetes</taxon>
        <taxon>Micrococcales</taxon>
        <taxon>Micrococcaceae</taxon>
        <taxon>Paenarthrobacter</taxon>
    </lineage>
</organism>
<keyword evidence="3" id="KW-1185">Reference proteome</keyword>
<protein>
    <submittedName>
        <fullName evidence="2">DNA-binding protein</fullName>
    </submittedName>
</protein>
<reference evidence="2 3" key="1">
    <citation type="submission" date="2023-07" db="EMBL/GenBank/DDBJ databases">
        <title>Sorghum-associated microbial communities from plants grown in Nebraska, USA.</title>
        <authorList>
            <person name="Schachtman D."/>
        </authorList>
    </citation>
    <scope>NUCLEOTIDE SEQUENCE [LARGE SCALE GENOMIC DNA]</scope>
    <source>
        <strain evidence="2 3">CC523</strain>
    </source>
</reference>
<sequence>MPVATTRLPQEISDYLTARGKVTGESVADLLRQAVEQWVKAQDAEELVRVQRELNREREKAMAELIRAHERIDGKNTTKQEDSQESRPPAHA</sequence>
<dbReference type="RefSeq" id="WP_306879676.1">
    <property type="nucleotide sequence ID" value="NZ_JAUSSW010000017.1"/>
</dbReference>
<evidence type="ECO:0000313" key="3">
    <source>
        <dbReference type="Proteomes" id="UP001244563"/>
    </source>
</evidence>
<dbReference type="GO" id="GO:0003677">
    <property type="term" value="F:DNA binding"/>
    <property type="evidence" value="ECO:0007669"/>
    <property type="project" value="UniProtKB-KW"/>
</dbReference>